<keyword evidence="1" id="KW-0732">Signal</keyword>
<accession>A0ABQ1QUN1</accession>
<proteinExistence type="predicted"/>
<dbReference type="EMBL" id="BMGI01000005">
    <property type="protein sequence ID" value="GGD44291.1"/>
    <property type="molecule type" value="Genomic_DNA"/>
</dbReference>
<evidence type="ECO:0000313" key="3">
    <source>
        <dbReference type="Proteomes" id="UP000617355"/>
    </source>
</evidence>
<name>A0ABQ1QUN1_9RHOB</name>
<dbReference type="Pfam" id="PF09923">
    <property type="entry name" value="DUF2155"/>
    <property type="match status" value="1"/>
</dbReference>
<evidence type="ECO:0000313" key="2">
    <source>
        <dbReference type="EMBL" id="GGD44291.1"/>
    </source>
</evidence>
<evidence type="ECO:0000256" key="1">
    <source>
        <dbReference type="SAM" id="SignalP"/>
    </source>
</evidence>
<gene>
    <name evidence="2" type="ORF">GCM10011358_30080</name>
</gene>
<sequence>MLALTMLRLLSLLLVLAAGPAVAQIVVVPLDPVDPSEVEPLPESDSVESAEGEVIELETFDFETLEPLPPGSVVGDEVITTEEDVVATGTGARLKGLDKLAGSVEDLTLSNGETVGLGWLQITLGECRYPVDNPAGDAYAWLVIREEAGEAPVFEGWMVASSPALNALDHARFDVWVIACTTE</sequence>
<organism evidence="2 3">
    <name type="scientific">Sinisalibacter lacisalsi</name>
    <dbReference type="NCBI Taxonomy" id="1526570"/>
    <lineage>
        <taxon>Bacteria</taxon>
        <taxon>Pseudomonadati</taxon>
        <taxon>Pseudomonadota</taxon>
        <taxon>Alphaproteobacteria</taxon>
        <taxon>Rhodobacterales</taxon>
        <taxon>Roseobacteraceae</taxon>
        <taxon>Sinisalibacter</taxon>
    </lineage>
</organism>
<dbReference type="InterPro" id="IPR019225">
    <property type="entry name" value="DUF2155"/>
</dbReference>
<comment type="caution">
    <text evidence="2">The sequence shown here is derived from an EMBL/GenBank/DDBJ whole genome shotgun (WGS) entry which is preliminary data.</text>
</comment>
<feature type="chain" id="PRO_5046419358" description="DUF2155 domain-containing protein" evidence="1">
    <location>
        <begin position="24"/>
        <end position="183"/>
    </location>
</feature>
<feature type="signal peptide" evidence="1">
    <location>
        <begin position="1"/>
        <end position="23"/>
    </location>
</feature>
<evidence type="ECO:0008006" key="4">
    <source>
        <dbReference type="Google" id="ProtNLM"/>
    </source>
</evidence>
<dbReference type="Proteomes" id="UP000617355">
    <property type="component" value="Unassembled WGS sequence"/>
</dbReference>
<keyword evidence="3" id="KW-1185">Reference proteome</keyword>
<reference evidence="3" key="1">
    <citation type="journal article" date="2019" name="Int. J. Syst. Evol. Microbiol.">
        <title>The Global Catalogue of Microorganisms (GCM) 10K type strain sequencing project: providing services to taxonomists for standard genome sequencing and annotation.</title>
        <authorList>
            <consortium name="The Broad Institute Genomics Platform"/>
            <consortium name="The Broad Institute Genome Sequencing Center for Infectious Disease"/>
            <person name="Wu L."/>
            <person name="Ma J."/>
        </authorList>
    </citation>
    <scope>NUCLEOTIDE SEQUENCE [LARGE SCALE GENOMIC DNA]</scope>
    <source>
        <strain evidence="3">CGMCC 1.12922</strain>
    </source>
</reference>
<protein>
    <recommendedName>
        <fullName evidence="4">DUF2155 domain-containing protein</fullName>
    </recommendedName>
</protein>